<dbReference type="Pfam" id="PF00196">
    <property type="entry name" value="GerE"/>
    <property type="match status" value="1"/>
</dbReference>
<dbReference type="InterPro" id="IPR016032">
    <property type="entry name" value="Sig_transdc_resp-reg_C-effctor"/>
</dbReference>
<dbReference type="PROSITE" id="PS50005">
    <property type="entry name" value="TPR"/>
    <property type="match status" value="1"/>
</dbReference>
<keyword evidence="4" id="KW-0802">TPR repeat</keyword>
<dbReference type="SMART" id="SM00421">
    <property type="entry name" value="HTH_LUXR"/>
    <property type="match status" value="1"/>
</dbReference>
<protein>
    <submittedName>
        <fullName evidence="6">DNA-binding NarL/FixJ family response regulator</fullName>
    </submittedName>
</protein>
<keyword evidence="3" id="KW-0804">Transcription</keyword>
<keyword evidence="2 6" id="KW-0238">DNA-binding</keyword>
<comment type="caution">
    <text evidence="6">The sequence shown here is derived from an EMBL/GenBank/DDBJ whole genome shotgun (WGS) entry which is preliminary data.</text>
</comment>
<dbReference type="RefSeq" id="WP_310174851.1">
    <property type="nucleotide sequence ID" value="NZ_BAABHE010000002.1"/>
</dbReference>
<dbReference type="InterPro" id="IPR011990">
    <property type="entry name" value="TPR-like_helical_dom_sf"/>
</dbReference>
<organism evidence="6 7">
    <name type="scientific">Enteractinococcus fodinae</name>
    <dbReference type="NCBI Taxonomy" id="684663"/>
    <lineage>
        <taxon>Bacteria</taxon>
        <taxon>Bacillati</taxon>
        <taxon>Actinomycetota</taxon>
        <taxon>Actinomycetes</taxon>
        <taxon>Micrococcales</taxon>
        <taxon>Micrococcaceae</taxon>
    </lineage>
</organism>
<feature type="domain" description="HTH luxR-type" evidence="5">
    <location>
        <begin position="440"/>
        <end position="505"/>
    </location>
</feature>
<dbReference type="InterPro" id="IPR036388">
    <property type="entry name" value="WH-like_DNA-bd_sf"/>
</dbReference>
<sequence length="507" mass="56704">MSSRKDDLALLVEAVEDALERHDYSRAAELIEQNLAATWFGFPTHRTAEILGLIARNLERPPPLLVVTHKIMTAASPDLSNTEPLMEALDAEDPGQMLALAMFRMVDYRLHGRTTEALEQVETAEANLATLRNQLPPQSHWLQHAAVQIGNTAMLAGDFTKALSSFMRAQMLPPNPRFAFLEREAIVKSALIHACFGNATTADGLLKRTGRIQRTSSWCETQLDAHEEFVRILTYAGDYEEALERLEAISLQDIGEMWPFYIVALHRVLEVAGHHDELEHQLEMLDSLPFPRVDGEGFTGSVLPLKRAMTALQSGRGAEALRFLERADPRLTYTKLTQSAADLFVGRTQQAMDQAVALRKETRAFRLMEIRRLSVLAAAQYIAGDPEASIQTLRWVASLPRGLSPHELVLFSVEMRMLGEEQVENWPKTPVGKGIFLPELPKPGKTLTGREIEILTLLSQGYTRTEIAERLYISVSTVKSQLRSLYRKLDVSSAADAIFEGERRGVL</sequence>
<evidence type="ECO:0000256" key="1">
    <source>
        <dbReference type="ARBA" id="ARBA00023015"/>
    </source>
</evidence>
<reference evidence="6 7" key="1">
    <citation type="submission" date="2023-07" db="EMBL/GenBank/DDBJ databases">
        <title>Sequencing the genomes of 1000 actinobacteria strains.</title>
        <authorList>
            <person name="Klenk H.-P."/>
        </authorList>
    </citation>
    <scope>NUCLEOTIDE SEQUENCE [LARGE SCALE GENOMIC DNA]</scope>
    <source>
        <strain evidence="6 7">DSM 22966</strain>
    </source>
</reference>
<dbReference type="PROSITE" id="PS50043">
    <property type="entry name" value="HTH_LUXR_2"/>
    <property type="match status" value="1"/>
</dbReference>
<gene>
    <name evidence="6" type="ORF">J2S62_002301</name>
</gene>
<dbReference type="CDD" id="cd06170">
    <property type="entry name" value="LuxR_C_like"/>
    <property type="match status" value="1"/>
</dbReference>
<dbReference type="InterPro" id="IPR000792">
    <property type="entry name" value="Tscrpt_reg_LuxR_C"/>
</dbReference>
<evidence type="ECO:0000313" key="7">
    <source>
        <dbReference type="Proteomes" id="UP001183794"/>
    </source>
</evidence>
<dbReference type="GO" id="GO:0003677">
    <property type="term" value="F:DNA binding"/>
    <property type="evidence" value="ECO:0007669"/>
    <property type="project" value="UniProtKB-KW"/>
</dbReference>
<keyword evidence="1" id="KW-0805">Transcription regulation</keyword>
<dbReference type="Proteomes" id="UP001183794">
    <property type="component" value="Unassembled WGS sequence"/>
</dbReference>
<dbReference type="PANTHER" id="PTHR44688:SF25">
    <property type="entry name" value="HTH LUXR-TYPE DOMAIN-CONTAINING PROTEIN"/>
    <property type="match status" value="1"/>
</dbReference>
<dbReference type="Gene3D" id="1.10.10.10">
    <property type="entry name" value="Winged helix-like DNA-binding domain superfamily/Winged helix DNA-binding domain"/>
    <property type="match status" value="1"/>
</dbReference>
<dbReference type="SUPFAM" id="SSF48452">
    <property type="entry name" value="TPR-like"/>
    <property type="match status" value="1"/>
</dbReference>
<evidence type="ECO:0000256" key="4">
    <source>
        <dbReference type="PROSITE-ProRule" id="PRU00339"/>
    </source>
</evidence>
<feature type="repeat" description="TPR" evidence="4">
    <location>
        <begin position="143"/>
        <end position="176"/>
    </location>
</feature>
<evidence type="ECO:0000256" key="2">
    <source>
        <dbReference type="ARBA" id="ARBA00023125"/>
    </source>
</evidence>
<accession>A0ABU2B367</accession>
<dbReference type="SUPFAM" id="SSF46894">
    <property type="entry name" value="C-terminal effector domain of the bipartite response regulators"/>
    <property type="match status" value="1"/>
</dbReference>
<dbReference type="PRINTS" id="PR00038">
    <property type="entry name" value="HTHLUXR"/>
</dbReference>
<evidence type="ECO:0000259" key="5">
    <source>
        <dbReference type="PROSITE" id="PS50043"/>
    </source>
</evidence>
<evidence type="ECO:0000256" key="3">
    <source>
        <dbReference type="ARBA" id="ARBA00023163"/>
    </source>
</evidence>
<proteinExistence type="predicted"/>
<dbReference type="Gene3D" id="1.25.40.10">
    <property type="entry name" value="Tetratricopeptide repeat domain"/>
    <property type="match status" value="1"/>
</dbReference>
<dbReference type="InterPro" id="IPR019734">
    <property type="entry name" value="TPR_rpt"/>
</dbReference>
<evidence type="ECO:0000313" key="6">
    <source>
        <dbReference type="EMBL" id="MDR7348044.1"/>
    </source>
</evidence>
<dbReference type="EMBL" id="JAVDYJ010000001">
    <property type="protein sequence ID" value="MDR7348044.1"/>
    <property type="molecule type" value="Genomic_DNA"/>
</dbReference>
<name>A0ABU2B367_9MICC</name>
<keyword evidence="7" id="KW-1185">Reference proteome</keyword>
<dbReference type="PANTHER" id="PTHR44688">
    <property type="entry name" value="DNA-BINDING TRANSCRIPTIONAL ACTIVATOR DEVR_DOSR"/>
    <property type="match status" value="1"/>
</dbReference>